<dbReference type="PROSITE" id="PS50061">
    <property type="entry name" value="ETS_DOMAIN_3"/>
    <property type="match status" value="1"/>
</dbReference>
<dbReference type="GO" id="GO:0043565">
    <property type="term" value="F:sequence-specific DNA binding"/>
    <property type="evidence" value="ECO:0007669"/>
    <property type="project" value="InterPro"/>
</dbReference>
<dbReference type="STRING" id="75913.A0A0K0G4Z3"/>
<dbReference type="PROSITE" id="PS51433">
    <property type="entry name" value="PNT"/>
    <property type="match status" value="1"/>
</dbReference>
<dbReference type="Pfam" id="PF02198">
    <property type="entry name" value="SAM_PNT"/>
    <property type="match status" value="1"/>
</dbReference>
<dbReference type="GO" id="GO:0030154">
    <property type="term" value="P:cell differentiation"/>
    <property type="evidence" value="ECO:0007669"/>
    <property type="project" value="TreeGrafter"/>
</dbReference>
<dbReference type="InterPro" id="IPR013761">
    <property type="entry name" value="SAM/pointed_sf"/>
</dbReference>
<dbReference type="InterPro" id="IPR003118">
    <property type="entry name" value="Pointed_dom"/>
</dbReference>
<dbReference type="SMART" id="SM00251">
    <property type="entry name" value="SAM_PNT"/>
    <property type="match status" value="1"/>
</dbReference>
<comment type="subcellular location">
    <subcellularLocation>
        <location evidence="3">Nucleus</location>
    </subcellularLocation>
</comment>
<dbReference type="InterPro" id="IPR036390">
    <property type="entry name" value="WH_DNA-bd_sf"/>
</dbReference>
<protein>
    <submittedName>
        <fullName evidence="8">DNA-binding protein D-ETS-4 (inferred by orthology to a D. melanogaster protein)</fullName>
    </submittedName>
</protein>
<organism evidence="7 8">
    <name type="scientific">Strongyloides venezuelensis</name>
    <name type="common">Threadworm</name>
    <dbReference type="NCBI Taxonomy" id="75913"/>
    <lineage>
        <taxon>Eukaryota</taxon>
        <taxon>Metazoa</taxon>
        <taxon>Ecdysozoa</taxon>
        <taxon>Nematoda</taxon>
        <taxon>Chromadorea</taxon>
        <taxon>Rhabditida</taxon>
        <taxon>Tylenchina</taxon>
        <taxon>Panagrolaimomorpha</taxon>
        <taxon>Strongyloidoidea</taxon>
        <taxon>Strongyloididae</taxon>
        <taxon>Strongyloides</taxon>
    </lineage>
</organism>
<evidence type="ECO:0000256" key="1">
    <source>
        <dbReference type="ARBA" id="ARBA00005562"/>
    </source>
</evidence>
<evidence type="ECO:0000256" key="3">
    <source>
        <dbReference type="RuleBase" id="RU004019"/>
    </source>
</evidence>
<evidence type="ECO:0000259" key="5">
    <source>
        <dbReference type="PROSITE" id="PS50061"/>
    </source>
</evidence>
<dbReference type="SUPFAM" id="SSF46785">
    <property type="entry name" value="Winged helix' DNA-binding domain"/>
    <property type="match status" value="1"/>
</dbReference>
<feature type="domain" description="PNT" evidence="6">
    <location>
        <begin position="160"/>
        <end position="242"/>
    </location>
</feature>
<dbReference type="Proteomes" id="UP000035680">
    <property type="component" value="Unassembled WGS sequence"/>
</dbReference>
<dbReference type="FunFam" id="1.10.10.10:FF:000996">
    <property type="entry name" value="Predicted protein"/>
    <property type="match status" value="1"/>
</dbReference>
<reference evidence="7" key="1">
    <citation type="submission" date="2014-07" db="EMBL/GenBank/DDBJ databases">
        <authorList>
            <person name="Martin A.A"/>
            <person name="De Silva N."/>
        </authorList>
    </citation>
    <scope>NUCLEOTIDE SEQUENCE</scope>
</reference>
<keyword evidence="3" id="KW-0539">Nucleus</keyword>
<dbReference type="PANTHER" id="PTHR11849">
    <property type="entry name" value="ETS"/>
    <property type="match status" value="1"/>
</dbReference>
<keyword evidence="7" id="KW-1185">Reference proteome</keyword>
<dbReference type="SUPFAM" id="SSF47769">
    <property type="entry name" value="SAM/Pointed domain"/>
    <property type="match status" value="1"/>
</dbReference>
<dbReference type="InterPro" id="IPR036388">
    <property type="entry name" value="WH-like_DNA-bd_sf"/>
</dbReference>
<dbReference type="InterPro" id="IPR046328">
    <property type="entry name" value="ETS_fam"/>
</dbReference>
<evidence type="ECO:0000313" key="7">
    <source>
        <dbReference type="Proteomes" id="UP000035680"/>
    </source>
</evidence>
<evidence type="ECO:0000313" key="8">
    <source>
        <dbReference type="WBParaSite" id="SVE_1980500.1"/>
    </source>
</evidence>
<accession>A0A0K0G4Z3</accession>
<dbReference type="Pfam" id="PF00178">
    <property type="entry name" value="Ets"/>
    <property type="match status" value="1"/>
</dbReference>
<dbReference type="GO" id="GO:0005634">
    <property type="term" value="C:nucleus"/>
    <property type="evidence" value="ECO:0007669"/>
    <property type="project" value="UniProtKB-SubCell"/>
</dbReference>
<dbReference type="PROSITE" id="PS00346">
    <property type="entry name" value="ETS_DOMAIN_2"/>
    <property type="match status" value="1"/>
</dbReference>
<reference evidence="8" key="2">
    <citation type="submission" date="2015-08" db="UniProtKB">
        <authorList>
            <consortium name="WormBaseParasite"/>
        </authorList>
    </citation>
    <scope>IDENTIFICATION</scope>
</reference>
<name>A0A0K0G4Z3_STRVS</name>
<dbReference type="InterPro" id="IPR000418">
    <property type="entry name" value="Ets_dom"/>
</dbReference>
<dbReference type="PANTHER" id="PTHR11849:SF182">
    <property type="entry name" value="SAM POINTED DOMAIN-CONTAINING ETS TRANSCRIPTION FACTOR"/>
    <property type="match status" value="1"/>
</dbReference>
<proteinExistence type="inferred from homology"/>
<dbReference type="Gene3D" id="1.10.10.10">
    <property type="entry name" value="Winged helix-like DNA-binding domain superfamily/Winged helix DNA-binding domain"/>
    <property type="match status" value="1"/>
</dbReference>
<dbReference type="Gene3D" id="1.10.150.50">
    <property type="entry name" value="Transcription Factor, Ets-1"/>
    <property type="match status" value="1"/>
</dbReference>
<feature type="compositionally biased region" description="Low complexity" evidence="4">
    <location>
        <begin position="380"/>
        <end position="392"/>
    </location>
</feature>
<evidence type="ECO:0000256" key="2">
    <source>
        <dbReference type="ARBA" id="ARBA00023125"/>
    </source>
</evidence>
<dbReference type="GO" id="GO:0000981">
    <property type="term" value="F:DNA-binding transcription factor activity, RNA polymerase II-specific"/>
    <property type="evidence" value="ECO:0007669"/>
    <property type="project" value="TreeGrafter"/>
</dbReference>
<dbReference type="PRINTS" id="PR00454">
    <property type="entry name" value="ETSDOMAIN"/>
</dbReference>
<evidence type="ECO:0000256" key="4">
    <source>
        <dbReference type="SAM" id="MobiDB-lite"/>
    </source>
</evidence>
<comment type="similarity">
    <text evidence="1 3">Belongs to the ETS family.</text>
</comment>
<evidence type="ECO:0000259" key="6">
    <source>
        <dbReference type="PROSITE" id="PS51433"/>
    </source>
</evidence>
<dbReference type="AlphaFoldDB" id="A0A0K0G4Z3"/>
<sequence>MIIYYLVFFSCSICRELAYAKSMNSSVMTLQMNQMNENSWLTPPINNHQNAKIEFDMQYDRLSNDNNMFMSSPDSSKTSCNSDTMTDDIFAELETIDKERTKPINNYQMPYTIQKSMTIKEDCNGQYYKTIPYQNSSISMQNLENNNNGVDLYRDLILRHLVQDINSTCMRLYLPNNPAVWTTQETTKWISEMCTQFRLKIPQNLFLSGRILLSMTQEDFLHKAPESGETLYAQLQLWKTAYDSCNQNVNILPNNFNSSLNTTTTITNNNQLNRKEVTISWQEQSSSLSNQKRPLYPNGEDITNKHYYQGSNQHLQHQLSPHQTNFVINNSPVPIANNNHQYCPSSTGTLSSSPEYGRNHNFEMYFSQNMPKNIQSNMISPPNSASSSSNSSVYNEEDEFSNLIQSNNQQMHYNSSPITEYFQGNITMSMSDQKHSLYNCENIKQTSNIINENCLNNSNIEVFNNINVSNDVVKISQDQGTPTTYQRSSGTVHLWHFIRELLDQPNEYSSCVRWVDRNEGTFKIESSHHLARYWGIRKNRAQMNYDKLSRSLRQYYKKGIIQKPEKKQRLVYKFLPPYNM</sequence>
<keyword evidence="2 3" id="KW-0238">DNA-binding</keyword>
<dbReference type="SMART" id="SM00413">
    <property type="entry name" value="ETS"/>
    <property type="match status" value="1"/>
</dbReference>
<feature type="region of interest" description="Disordered" evidence="4">
    <location>
        <begin position="377"/>
        <end position="397"/>
    </location>
</feature>
<dbReference type="WBParaSite" id="SVE_1980500.1">
    <property type="protein sequence ID" value="SVE_1980500.1"/>
    <property type="gene ID" value="SVE_1980500"/>
</dbReference>
<feature type="domain" description="ETS" evidence="5">
    <location>
        <begin position="492"/>
        <end position="575"/>
    </location>
</feature>